<dbReference type="NCBIfam" id="TIGR02962">
    <property type="entry name" value="hdxy_isourate"/>
    <property type="match status" value="1"/>
</dbReference>
<dbReference type="AlphaFoldDB" id="A0A3B0SNP6"/>
<keyword evidence="7 9" id="KW-0378">Hydrolase</keyword>
<proteinExistence type="inferred from homology"/>
<feature type="domain" description="Transthyretin/hydroxyisourate hydrolase" evidence="8">
    <location>
        <begin position="4"/>
        <end position="116"/>
    </location>
</feature>
<dbReference type="PANTHER" id="PTHR10395">
    <property type="entry name" value="URICASE AND TRANSTHYRETIN-RELATED"/>
    <property type="match status" value="1"/>
</dbReference>
<evidence type="ECO:0000256" key="5">
    <source>
        <dbReference type="ARBA" id="ARBA00012609"/>
    </source>
</evidence>
<dbReference type="InterPro" id="IPR023416">
    <property type="entry name" value="Transthyretin/HIU_hydrolase_d"/>
</dbReference>
<name>A0A3B0SNP6_9ZZZZ</name>
<reference evidence="9" key="1">
    <citation type="submission" date="2018-06" db="EMBL/GenBank/DDBJ databases">
        <authorList>
            <person name="Zhirakovskaya E."/>
        </authorList>
    </citation>
    <scope>NUCLEOTIDE SEQUENCE</scope>
</reference>
<dbReference type="PRINTS" id="PR00189">
    <property type="entry name" value="TRNSTHYRETIN"/>
</dbReference>
<evidence type="ECO:0000259" key="8">
    <source>
        <dbReference type="Pfam" id="PF00576"/>
    </source>
</evidence>
<dbReference type="EMBL" id="UOEC01000151">
    <property type="protein sequence ID" value="VAV98063.1"/>
    <property type="molecule type" value="Genomic_DNA"/>
</dbReference>
<gene>
    <name evidence="9" type="ORF">MNBD_ALPHA08-79</name>
</gene>
<evidence type="ECO:0000256" key="1">
    <source>
        <dbReference type="ARBA" id="ARBA00001043"/>
    </source>
</evidence>
<dbReference type="Pfam" id="PF00576">
    <property type="entry name" value="Transthyretin"/>
    <property type="match status" value="1"/>
</dbReference>
<dbReference type="SUPFAM" id="SSF49472">
    <property type="entry name" value="Transthyretin (synonym: prealbumin)"/>
    <property type="match status" value="1"/>
</dbReference>
<evidence type="ECO:0000256" key="3">
    <source>
        <dbReference type="ARBA" id="ARBA00009850"/>
    </source>
</evidence>
<dbReference type="CDD" id="cd05822">
    <property type="entry name" value="TLP_HIUase"/>
    <property type="match status" value="1"/>
</dbReference>
<protein>
    <recommendedName>
        <fullName evidence="5">hydroxyisourate hydrolase</fullName>
        <ecNumber evidence="5">3.5.2.17</ecNumber>
    </recommendedName>
</protein>
<dbReference type="InterPro" id="IPR036817">
    <property type="entry name" value="Transthyretin/HIU_hydrolase_sf"/>
</dbReference>
<dbReference type="FunFam" id="2.60.40.180:FF:000005">
    <property type="entry name" value="5-hydroxyisourate hydrolase"/>
    <property type="match status" value="1"/>
</dbReference>
<comment type="catalytic activity">
    <reaction evidence="1">
        <text>5-hydroxyisourate + H2O = 5-hydroxy-2-oxo-4-ureido-2,5-dihydro-1H-imidazole-5-carboxylate + H(+)</text>
        <dbReference type="Rhea" id="RHEA:23736"/>
        <dbReference type="ChEBI" id="CHEBI:15377"/>
        <dbReference type="ChEBI" id="CHEBI:15378"/>
        <dbReference type="ChEBI" id="CHEBI:18072"/>
        <dbReference type="ChEBI" id="CHEBI:58639"/>
        <dbReference type="EC" id="3.5.2.17"/>
    </reaction>
</comment>
<dbReference type="PANTHER" id="PTHR10395:SF7">
    <property type="entry name" value="5-HYDROXYISOURATE HYDROLASE"/>
    <property type="match status" value="1"/>
</dbReference>
<keyword evidence="6" id="KW-0659">Purine metabolism</keyword>
<dbReference type="GO" id="GO:0006144">
    <property type="term" value="P:purine nucleobase metabolic process"/>
    <property type="evidence" value="ECO:0007669"/>
    <property type="project" value="UniProtKB-KW"/>
</dbReference>
<dbReference type="EC" id="3.5.2.17" evidence="5"/>
<dbReference type="PROSITE" id="PS00768">
    <property type="entry name" value="TRANSTHYRETIN_1"/>
    <property type="match status" value="1"/>
</dbReference>
<evidence type="ECO:0000313" key="9">
    <source>
        <dbReference type="EMBL" id="VAV98063.1"/>
    </source>
</evidence>
<evidence type="ECO:0000256" key="6">
    <source>
        <dbReference type="ARBA" id="ARBA00022631"/>
    </source>
</evidence>
<evidence type="ECO:0000256" key="2">
    <source>
        <dbReference type="ARBA" id="ARBA00002704"/>
    </source>
</evidence>
<dbReference type="Gene3D" id="2.60.40.180">
    <property type="entry name" value="Transthyretin/hydroxyisourate hydrolase domain"/>
    <property type="match status" value="1"/>
</dbReference>
<sequence length="117" mass="12908">MGFLTTHVLDTASGQPAAGMTIELYKINGQDAILLKSVITNSDGRVDGPILSQEQFETGVYELRFLAGDYLRKTTKDLPDPLFLDIIPIRFGMADDKAHYHVPLLVSPFGFSTYRGS</sequence>
<evidence type="ECO:0000256" key="4">
    <source>
        <dbReference type="ARBA" id="ARBA00011881"/>
    </source>
</evidence>
<dbReference type="InterPro" id="IPR023418">
    <property type="entry name" value="Thyroxine_BS"/>
</dbReference>
<comment type="function">
    <text evidence="2">Catalyzes the hydrolysis of 5-hydroxyisourate (HIU) to 2-oxo-4-hydroxy-4-carboxy-5-ureidoimidazoline (OHCU).</text>
</comment>
<evidence type="ECO:0000256" key="7">
    <source>
        <dbReference type="ARBA" id="ARBA00022801"/>
    </source>
</evidence>
<accession>A0A3B0SNP6</accession>
<dbReference type="InterPro" id="IPR014306">
    <property type="entry name" value="Hydroxyisourate_hydrolase"/>
</dbReference>
<organism evidence="9">
    <name type="scientific">hydrothermal vent metagenome</name>
    <dbReference type="NCBI Taxonomy" id="652676"/>
    <lineage>
        <taxon>unclassified sequences</taxon>
        <taxon>metagenomes</taxon>
        <taxon>ecological metagenomes</taxon>
    </lineage>
</organism>
<dbReference type="InterPro" id="IPR000895">
    <property type="entry name" value="Transthyretin/HIU_hydrolase"/>
</dbReference>
<dbReference type="GO" id="GO:0033971">
    <property type="term" value="F:hydroxyisourate hydrolase activity"/>
    <property type="evidence" value="ECO:0007669"/>
    <property type="project" value="UniProtKB-EC"/>
</dbReference>
<dbReference type="InterPro" id="IPR023419">
    <property type="entry name" value="Transthyretin_CS"/>
</dbReference>
<comment type="subunit">
    <text evidence="4">Homotetramer.</text>
</comment>
<comment type="similarity">
    <text evidence="3">Belongs to the transthyretin family. 5-hydroxyisourate hydrolase subfamily.</text>
</comment>
<dbReference type="PROSITE" id="PS00769">
    <property type="entry name" value="TRANSTHYRETIN_2"/>
    <property type="match status" value="1"/>
</dbReference>